<dbReference type="SUPFAM" id="SSF51971">
    <property type="entry name" value="Nucleotide-binding domain"/>
    <property type="match status" value="1"/>
</dbReference>
<organism evidence="6 7">
    <name type="scientific">Sphingobacterium tenebrionis</name>
    <dbReference type="NCBI Taxonomy" id="3111775"/>
    <lineage>
        <taxon>Bacteria</taxon>
        <taxon>Pseudomonadati</taxon>
        <taxon>Bacteroidota</taxon>
        <taxon>Sphingobacteriia</taxon>
        <taxon>Sphingobacteriales</taxon>
        <taxon>Sphingobacteriaceae</taxon>
        <taxon>Sphingobacterium</taxon>
    </lineage>
</organism>
<keyword evidence="1" id="KW-0004">4Fe-4S</keyword>
<evidence type="ECO:0000256" key="3">
    <source>
        <dbReference type="ARBA" id="ARBA00023002"/>
    </source>
</evidence>
<evidence type="ECO:0000256" key="4">
    <source>
        <dbReference type="ARBA" id="ARBA00023004"/>
    </source>
</evidence>
<comment type="caution">
    <text evidence="6">The sequence shown here is derived from an EMBL/GenBank/DDBJ whole genome shotgun (WGS) entry which is preliminary data.</text>
</comment>
<dbReference type="InterPro" id="IPR036188">
    <property type="entry name" value="FAD/NAD-bd_sf"/>
</dbReference>
<keyword evidence="3" id="KW-0560">Oxidoreductase</keyword>
<keyword evidence="4" id="KW-0408">Iron</keyword>
<keyword evidence="2" id="KW-0479">Metal-binding</keyword>
<evidence type="ECO:0000256" key="5">
    <source>
        <dbReference type="ARBA" id="ARBA00023014"/>
    </source>
</evidence>
<dbReference type="PANTHER" id="PTHR43498:SF1">
    <property type="entry name" value="COB--COM HETERODISULFIDE REDUCTASE IRON-SULFUR SUBUNIT A"/>
    <property type="match status" value="1"/>
</dbReference>
<keyword evidence="7" id="KW-1185">Reference proteome</keyword>
<evidence type="ECO:0000256" key="1">
    <source>
        <dbReference type="ARBA" id="ARBA00022485"/>
    </source>
</evidence>
<accession>A0ABU8I206</accession>
<proteinExistence type="predicted"/>
<dbReference type="PANTHER" id="PTHR43498">
    <property type="entry name" value="FERREDOXIN:COB-COM HETERODISULFIDE REDUCTASE SUBUNIT A"/>
    <property type="match status" value="1"/>
</dbReference>
<name>A0ABU8I206_9SPHI</name>
<dbReference type="EMBL" id="JAYLLN010000003">
    <property type="protein sequence ID" value="MEI5983683.1"/>
    <property type="molecule type" value="Genomic_DNA"/>
</dbReference>
<reference evidence="6 7" key="1">
    <citation type="submission" date="2024-01" db="EMBL/GenBank/DDBJ databases">
        <title>Sphingobacterium tenebrionis sp. nov., a novel endophyte isolated from tenebrio molitor intestines.</title>
        <authorList>
            <person name="Zhang C."/>
        </authorList>
    </citation>
    <scope>NUCLEOTIDE SEQUENCE [LARGE SCALE GENOMIC DNA]</scope>
    <source>
        <strain evidence="6 7">PU5-4</strain>
    </source>
</reference>
<dbReference type="Pfam" id="PF12831">
    <property type="entry name" value="FAD_oxidored"/>
    <property type="match status" value="1"/>
</dbReference>
<sequence>MKLKQLQIILSFLVLLQYSCSKKPELLVVPPKVVDTLTVRKIDTTTRFDVVIYGATMAGIIAAKEVQSSGKTVVIINPMPKALGGMTTNGLGITDVINTNILGGLTRKFYQDIQKYYSNPATWVFSKISDYARYNYNGDVMIWFEPKAAQYVINKYIVENKIQILYDERLNLSKKIVKDVSGRINYLEMESGLRIKGHYFIDATYEGDVMAKAGVSYIIGRESNSVYGETANGIQRMWAKDRNELPDGITGLPGEVYAPIGSHGSGDKKIQAYCFRMCLTNLPENRIPFPKPINYNENDYAILFEYVKSYEGFLFCDFMPLPNRKTDSNNLGPFSTDFVGANYDYPDGNYEKRREIIEKHKTYQMGLMWTLANHPKIPERIRNYYKEWGLPKDEFTDNNNWPNQLYIREGRRMISDYVMTEKNCSGKLLSTEGIALGDYPMDSHIVSRYKDANGFIKNEGQVMAGVPKPYPIDYKAIVPKKIECSNLFVPICLSASHIAYGSIRMEPVFMSLAQASAVSAVLALESKIAVQDVKYENLMPELVKRGLVIK</sequence>
<dbReference type="InterPro" id="IPR039650">
    <property type="entry name" value="HdrA-like"/>
</dbReference>
<evidence type="ECO:0000313" key="7">
    <source>
        <dbReference type="Proteomes" id="UP001363035"/>
    </source>
</evidence>
<evidence type="ECO:0000256" key="2">
    <source>
        <dbReference type="ARBA" id="ARBA00022723"/>
    </source>
</evidence>
<protein>
    <submittedName>
        <fullName evidence="6">FAD-dependent oxidoreductase</fullName>
    </submittedName>
</protein>
<keyword evidence="5" id="KW-0411">Iron-sulfur</keyword>
<gene>
    <name evidence="6" type="ORF">VJ786_02075</name>
</gene>
<dbReference type="Proteomes" id="UP001363035">
    <property type="component" value="Unassembled WGS sequence"/>
</dbReference>
<dbReference type="Gene3D" id="3.50.50.60">
    <property type="entry name" value="FAD/NAD(P)-binding domain"/>
    <property type="match status" value="1"/>
</dbReference>
<evidence type="ECO:0000313" key="6">
    <source>
        <dbReference type="EMBL" id="MEI5983683.1"/>
    </source>
</evidence>
<dbReference type="RefSeq" id="WP_336557130.1">
    <property type="nucleotide sequence ID" value="NZ_JAYLLN010000003.1"/>
</dbReference>